<feature type="transmembrane region" description="Helical" evidence="12">
    <location>
        <begin position="43"/>
        <end position="66"/>
    </location>
</feature>
<evidence type="ECO:0000256" key="3">
    <source>
        <dbReference type="ARBA" id="ARBA00022448"/>
    </source>
</evidence>
<evidence type="ECO:0000256" key="7">
    <source>
        <dbReference type="ARBA" id="ARBA00023053"/>
    </source>
</evidence>
<feature type="transmembrane region" description="Helical" evidence="12">
    <location>
        <begin position="399"/>
        <end position="419"/>
    </location>
</feature>
<keyword evidence="3" id="KW-0813">Transport</keyword>
<keyword evidence="4" id="KW-1003">Cell membrane</keyword>
<keyword evidence="6 12" id="KW-1133">Transmembrane helix</keyword>
<evidence type="ECO:0000256" key="2">
    <source>
        <dbReference type="ARBA" id="ARBA00006434"/>
    </source>
</evidence>
<gene>
    <name evidence="13" type="ORF">K8089_11675</name>
</gene>
<dbReference type="AlphaFoldDB" id="A0A9X1QZ12"/>
<reference evidence="13" key="1">
    <citation type="submission" date="2021-09" db="EMBL/GenBank/DDBJ databases">
        <title>Genome of Aequorivita sp. strain F47161.</title>
        <authorList>
            <person name="Wang Y."/>
        </authorList>
    </citation>
    <scope>NUCLEOTIDE SEQUENCE</scope>
    <source>
        <strain evidence="13">F47161</strain>
    </source>
</reference>
<dbReference type="EMBL" id="JAIRBA010000023">
    <property type="protein sequence ID" value="MCG2419683.1"/>
    <property type="molecule type" value="Genomic_DNA"/>
</dbReference>
<evidence type="ECO:0000256" key="9">
    <source>
        <dbReference type="ARBA" id="ARBA00023136"/>
    </source>
</evidence>
<feature type="transmembrane region" description="Helical" evidence="12">
    <location>
        <begin position="374"/>
        <end position="393"/>
    </location>
</feature>
<protein>
    <submittedName>
        <fullName evidence="13">Sodium:solute symporter</fullName>
    </submittedName>
</protein>
<dbReference type="Gene3D" id="1.20.1730.10">
    <property type="entry name" value="Sodium/glucose cotransporter"/>
    <property type="match status" value="1"/>
</dbReference>
<keyword evidence="10" id="KW-0739">Sodium transport</keyword>
<dbReference type="InterPro" id="IPR001734">
    <property type="entry name" value="Na/solute_symporter"/>
</dbReference>
<feature type="transmembrane region" description="Helical" evidence="12">
    <location>
        <begin position="272"/>
        <end position="298"/>
    </location>
</feature>
<accession>A0A9X1QZ12</accession>
<comment type="subcellular location">
    <subcellularLocation>
        <location evidence="1">Cell membrane</location>
        <topology evidence="1">Multi-pass membrane protein</topology>
    </subcellularLocation>
</comment>
<evidence type="ECO:0000256" key="12">
    <source>
        <dbReference type="SAM" id="Phobius"/>
    </source>
</evidence>
<dbReference type="InterPro" id="IPR051163">
    <property type="entry name" value="Sodium:Solute_Symporter_SSF"/>
</dbReference>
<dbReference type="GO" id="GO:0006814">
    <property type="term" value="P:sodium ion transport"/>
    <property type="evidence" value="ECO:0007669"/>
    <property type="project" value="UniProtKB-KW"/>
</dbReference>
<evidence type="ECO:0000256" key="4">
    <source>
        <dbReference type="ARBA" id="ARBA00022475"/>
    </source>
</evidence>
<evidence type="ECO:0000256" key="6">
    <source>
        <dbReference type="ARBA" id="ARBA00022989"/>
    </source>
</evidence>
<dbReference type="GO" id="GO:0015293">
    <property type="term" value="F:symporter activity"/>
    <property type="evidence" value="ECO:0007669"/>
    <property type="project" value="TreeGrafter"/>
</dbReference>
<keyword evidence="14" id="KW-1185">Reference proteome</keyword>
<comment type="similarity">
    <text evidence="2 11">Belongs to the sodium:solute symporter (SSF) (TC 2.A.21) family.</text>
</comment>
<feature type="transmembrane region" description="Helical" evidence="12">
    <location>
        <begin position="119"/>
        <end position="146"/>
    </location>
</feature>
<keyword evidence="5 12" id="KW-0812">Transmembrane</keyword>
<evidence type="ECO:0000256" key="1">
    <source>
        <dbReference type="ARBA" id="ARBA00004651"/>
    </source>
</evidence>
<dbReference type="PROSITE" id="PS50283">
    <property type="entry name" value="NA_SOLUT_SYMP_3"/>
    <property type="match status" value="1"/>
</dbReference>
<feature type="transmembrane region" description="Helical" evidence="12">
    <location>
        <begin position="234"/>
        <end position="251"/>
    </location>
</feature>
<sequence length="482" mass="53848">MQPLHILLLILGYFIVLILISYFTNKGGSNADFFKAGKQSPWYLVAFGMIGASLSGVTFISVPGWVEASKFSYFQVVLGYVVGYAVIGTILLPLYYRLNLTSIYTYLEGRFGNASYKTGASFFLLSRVVGASFRLYLVAVVLQSLIFDDMDIPFWVTVTITILLIWLYTFKSGIKTIVWTDTLQTLFMLVAVGAAVYYVSTDLGLSGSGLFTFIADSDMSQIFFFDDWKSGDHFVKQFISGAFIAIVMTGLDQDMMQKNLTCRNLKDAQKNMFWFTIVLTIVNFVFLTLGLLLTVYAQQNGIDAHKDQLFPTLAAQETRFGFGVAILFILGLIAAAYSSADSALTALTTSFSIDIMDIEKKYDQKKQVIMRKRIHILFSLVLILVIIIFKYVIANDSVISKLFVYAGYTYGPLLGLYAYGLFTKWNVKDKLVPIVAIATPFIGYAISALSAAYLNFEFGFFILILNGALTFFGLILIRTQKN</sequence>
<dbReference type="InterPro" id="IPR038377">
    <property type="entry name" value="Na/Glc_symporter_sf"/>
</dbReference>
<evidence type="ECO:0000313" key="13">
    <source>
        <dbReference type="EMBL" id="MCG2419683.1"/>
    </source>
</evidence>
<evidence type="ECO:0000256" key="11">
    <source>
        <dbReference type="RuleBase" id="RU362091"/>
    </source>
</evidence>
<feature type="transmembrane region" description="Helical" evidence="12">
    <location>
        <begin position="182"/>
        <end position="200"/>
    </location>
</feature>
<feature type="transmembrane region" description="Helical" evidence="12">
    <location>
        <begin position="318"/>
        <end position="337"/>
    </location>
</feature>
<feature type="transmembrane region" description="Helical" evidence="12">
    <location>
        <begin position="458"/>
        <end position="477"/>
    </location>
</feature>
<evidence type="ECO:0000256" key="8">
    <source>
        <dbReference type="ARBA" id="ARBA00023065"/>
    </source>
</evidence>
<feature type="transmembrane region" description="Helical" evidence="12">
    <location>
        <begin position="72"/>
        <end position="98"/>
    </location>
</feature>
<name>A0A9X1QZ12_9FLAO</name>
<evidence type="ECO:0000256" key="10">
    <source>
        <dbReference type="ARBA" id="ARBA00023201"/>
    </source>
</evidence>
<proteinExistence type="inferred from homology"/>
<feature type="transmembrane region" description="Helical" evidence="12">
    <location>
        <begin position="431"/>
        <end position="452"/>
    </location>
</feature>
<keyword evidence="9 12" id="KW-0472">Membrane</keyword>
<organism evidence="13 14">
    <name type="scientific">Aequorivita vitellina</name>
    <dbReference type="NCBI Taxonomy" id="2874475"/>
    <lineage>
        <taxon>Bacteria</taxon>
        <taxon>Pseudomonadati</taxon>
        <taxon>Bacteroidota</taxon>
        <taxon>Flavobacteriia</taxon>
        <taxon>Flavobacteriales</taxon>
        <taxon>Flavobacteriaceae</taxon>
        <taxon>Aequorivita</taxon>
    </lineage>
</organism>
<keyword evidence="7" id="KW-0915">Sodium</keyword>
<dbReference type="RefSeq" id="WP_237603471.1">
    <property type="nucleotide sequence ID" value="NZ_JAIRBA010000023.1"/>
</dbReference>
<feature type="transmembrane region" description="Helical" evidence="12">
    <location>
        <begin position="6"/>
        <end position="23"/>
    </location>
</feature>
<comment type="caution">
    <text evidence="13">The sequence shown here is derived from an EMBL/GenBank/DDBJ whole genome shotgun (WGS) entry which is preliminary data.</text>
</comment>
<feature type="transmembrane region" description="Helical" evidence="12">
    <location>
        <begin position="152"/>
        <end position="170"/>
    </location>
</feature>
<dbReference type="GO" id="GO:0005886">
    <property type="term" value="C:plasma membrane"/>
    <property type="evidence" value="ECO:0007669"/>
    <property type="project" value="UniProtKB-SubCell"/>
</dbReference>
<dbReference type="Proteomes" id="UP001139461">
    <property type="component" value="Unassembled WGS sequence"/>
</dbReference>
<dbReference type="CDD" id="cd10326">
    <property type="entry name" value="SLC5sbd_NIS-like"/>
    <property type="match status" value="1"/>
</dbReference>
<evidence type="ECO:0000313" key="14">
    <source>
        <dbReference type="Proteomes" id="UP001139461"/>
    </source>
</evidence>
<dbReference type="Pfam" id="PF00474">
    <property type="entry name" value="SSF"/>
    <property type="match status" value="1"/>
</dbReference>
<dbReference type="PANTHER" id="PTHR42985:SF47">
    <property type="entry name" value="INTEGRAL MEMBRANE TRANSPORT PROTEIN"/>
    <property type="match status" value="1"/>
</dbReference>
<dbReference type="PANTHER" id="PTHR42985">
    <property type="entry name" value="SODIUM-COUPLED MONOCARBOXYLATE TRANSPORTER"/>
    <property type="match status" value="1"/>
</dbReference>
<evidence type="ECO:0000256" key="5">
    <source>
        <dbReference type="ARBA" id="ARBA00022692"/>
    </source>
</evidence>
<keyword evidence="8" id="KW-0406">Ion transport</keyword>